<accession>A0ABY4WBI2</accession>
<proteinExistence type="inferred from homology"/>
<dbReference type="EMBL" id="CP098747">
    <property type="protein sequence ID" value="USG63130.1"/>
    <property type="molecule type" value="Genomic_DNA"/>
</dbReference>
<dbReference type="SUPFAM" id="SSF51395">
    <property type="entry name" value="FMN-linked oxidoreductases"/>
    <property type="match status" value="1"/>
</dbReference>
<dbReference type="PANTHER" id="PTHR43819">
    <property type="entry name" value="ARCHAEAL-TYPE GLUTAMATE SYNTHASE [NADPH]"/>
    <property type="match status" value="1"/>
</dbReference>
<evidence type="ECO:0000256" key="1">
    <source>
        <dbReference type="ARBA" id="ARBA00009716"/>
    </source>
</evidence>
<evidence type="ECO:0000313" key="6">
    <source>
        <dbReference type="Proteomes" id="UP001056291"/>
    </source>
</evidence>
<feature type="domain" description="Glutamate synthase" evidence="4">
    <location>
        <begin position="150"/>
        <end position="469"/>
    </location>
</feature>
<evidence type="ECO:0000256" key="3">
    <source>
        <dbReference type="SAM" id="Phobius"/>
    </source>
</evidence>
<protein>
    <submittedName>
        <fullName evidence="5">FMN-binding glutamate synthase family protein</fullName>
    </submittedName>
</protein>
<evidence type="ECO:0000313" key="5">
    <source>
        <dbReference type="EMBL" id="USG63130.1"/>
    </source>
</evidence>
<dbReference type="Proteomes" id="UP001056291">
    <property type="component" value="Chromosome"/>
</dbReference>
<keyword evidence="3" id="KW-1133">Transmembrane helix</keyword>
<feature type="transmembrane region" description="Helical" evidence="3">
    <location>
        <begin position="5"/>
        <end position="24"/>
    </location>
</feature>
<comment type="similarity">
    <text evidence="1 2">Belongs to the glutamate synthase family.</text>
</comment>
<evidence type="ECO:0000256" key="2">
    <source>
        <dbReference type="PIRNR" id="PIRNR006429"/>
    </source>
</evidence>
<dbReference type="PIRSF" id="PIRSF006429">
    <property type="entry name" value="GOGAT_lg_2"/>
    <property type="match status" value="1"/>
</dbReference>
<dbReference type="RefSeq" id="WP_251937720.1">
    <property type="nucleotide sequence ID" value="NZ_CP098747.1"/>
</dbReference>
<dbReference type="CDD" id="cd02808">
    <property type="entry name" value="GltS_FMN"/>
    <property type="match status" value="1"/>
</dbReference>
<name>A0ABY4WBI2_9PROT</name>
<gene>
    <name evidence="5" type="ORF">NBZ79_09095</name>
</gene>
<dbReference type="InterPro" id="IPR002932">
    <property type="entry name" value="Glu_synthdom"/>
</dbReference>
<dbReference type="Gene3D" id="3.20.20.70">
    <property type="entry name" value="Aldolase class I"/>
    <property type="match status" value="1"/>
</dbReference>
<dbReference type="InterPro" id="IPR027283">
    <property type="entry name" value="YerD"/>
</dbReference>
<dbReference type="PIRSF" id="PIRSF500060">
    <property type="entry name" value="UCP500060"/>
    <property type="match status" value="1"/>
</dbReference>
<dbReference type="PANTHER" id="PTHR43819:SF1">
    <property type="entry name" value="ARCHAEAL-TYPE GLUTAMATE SYNTHASE [NADPH]"/>
    <property type="match status" value="1"/>
</dbReference>
<sequence>MAKTIYYSIAITGILIVVLGQFIWPPVSWLLIILIPYILVGLYDMHISAHNVLRNYPVIGHMRYAMEFISPEIQQYFIETNESGRPYNRQQRNLVYSRANKGLDTQPFGTQWDLLTVGYQRASHSLAPKIVDRSESRVTVGGPECKQPYSASRLNISGMSFGALSPNAIHALNAGAKRGDFAHNTGEGGLSPYHLAGGGDIVWQIGTGYFGCRTSDGNFDAEKFKENASQNAVKMIEIKLSQGAKPAHGGVLPAAKVDQEIARIRGVPMGEDVISPPAHSAFSTPEGLLEYVAQLREMTDGKPVGFKLCIGRRSEFMGICKAMIKTGILPDFITVDGAEGGTGAAPLEFSNSLGVPINEGLSFVHNCLVGVGLRDKIKVIASGKIVTGFDMMEKVALGADLCNVARPMLFALGCIQALRCNTNTCPTGIATQDMGRAQAVDVDIRQVKVANFHEATVESFLDLVGACGVEDPEHLTPHHIFQRIANETELAFDQIYDYLEEGQLLKGDVPETYRLPWEHAKAEAF</sequence>
<reference evidence="5" key="1">
    <citation type="submission" date="2022-06" db="EMBL/GenBank/DDBJ databases">
        <title>Sneathiella actinostolidae sp. nov., isolated from a sea anemonein the Western Pacific Ocean.</title>
        <authorList>
            <person name="Wei M.J."/>
        </authorList>
    </citation>
    <scope>NUCLEOTIDE SEQUENCE</scope>
    <source>
        <strain evidence="5">PHK-P5</strain>
    </source>
</reference>
<dbReference type="InterPro" id="IPR013785">
    <property type="entry name" value="Aldolase_TIM"/>
</dbReference>
<dbReference type="InterPro" id="IPR024188">
    <property type="entry name" value="GltB"/>
</dbReference>
<keyword evidence="3" id="KW-0812">Transmembrane</keyword>
<evidence type="ECO:0000259" key="4">
    <source>
        <dbReference type="Pfam" id="PF01645"/>
    </source>
</evidence>
<organism evidence="5 6">
    <name type="scientific">Sneathiella marina</name>
    <dbReference type="NCBI Taxonomy" id="2950108"/>
    <lineage>
        <taxon>Bacteria</taxon>
        <taxon>Pseudomonadati</taxon>
        <taxon>Pseudomonadota</taxon>
        <taxon>Alphaproteobacteria</taxon>
        <taxon>Sneathiellales</taxon>
        <taxon>Sneathiellaceae</taxon>
        <taxon>Sneathiella</taxon>
    </lineage>
</organism>
<keyword evidence="6" id="KW-1185">Reference proteome</keyword>
<dbReference type="Pfam" id="PF01645">
    <property type="entry name" value="Glu_synthase"/>
    <property type="match status" value="1"/>
</dbReference>
<keyword evidence="3" id="KW-0472">Membrane</keyword>